<accession>A0A1B1S9B0</accession>
<dbReference type="STRING" id="1796646.A4V02_06455"/>
<dbReference type="EMBL" id="CP015402">
    <property type="protein sequence ID" value="ANU63398.1"/>
    <property type="molecule type" value="Genomic_DNA"/>
</dbReference>
<dbReference type="GeneID" id="65536492"/>
<organism evidence="1 2">
    <name type="scientific">Muribaculum intestinale</name>
    <dbReference type="NCBI Taxonomy" id="1796646"/>
    <lineage>
        <taxon>Bacteria</taxon>
        <taxon>Pseudomonadati</taxon>
        <taxon>Bacteroidota</taxon>
        <taxon>Bacteroidia</taxon>
        <taxon>Bacteroidales</taxon>
        <taxon>Muribaculaceae</taxon>
        <taxon>Muribaculum</taxon>
    </lineage>
</organism>
<sequence>MAESRQHKNLVKCIVSYLETIPGCCLDLVEADLTDFNTRTTRIVGGYYPDVFYRDRDKIIIGEAKTDADLLTPHTDRQLSSYIEEVLLFPGEKHIILSVPFLSCNTLYNYVNRKMEKIPECGIFFHLINDMQRNEILCL</sequence>
<reference evidence="2" key="1">
    <citation type="submission" date="2016-04" db="EMBL/GenBank/DDBJ databases">
        <title>Complete Genome Sequences of Twelve Strains of a Stable Defined Moderately Diverse Mouse Microbiota 2 (sDMDMm2).</title>
        <authorList>
            <person name="Uchimura Y."/>
            <person name="Wyss M."/>
            <person name="Brugiroux S."/>
            <person name="Limenitakis J.P."/>
            <person name="Stecher B."/>
            <person name="McCoy K.D."/>
            <person name="Macpherson A.J."/>
        </authorList>
    </citation>
    <scope>NUCLEOTIDE SEQUENCE [LARGE SCALE GENOMIC DNA]</scope>
    <source>
        <strain evidence="2">YL27</strain>
    </source>
</reference>
<evidence type="ECO:0000313" key="2">
    <source>
        <dbReference type="Proteomes" id="UP000186351"/>
    </source>
</evidence>
<keyword evidence="2" id="KW-1185">Reference proteome</keyword>
<accession>A0A1Z2XJA3</accession>
<name>A0A1B1S9B0_9BACT</name>
<dbReference type="AlphaFoldDB" id="A0A1B1S9B0"/>
<dbReference type="KEGG" id="pary:A4V02_06455"/>
<dbReference type="RefSeq" id="WP_068960727.1">
    <property type="nucleotide sequence ID" value="NZ_CAJTAP010000073.1"/>
</dbReference>
<evidence type="ECO:0000313" key="1">
    <source>
        <dbReference type="EMBL" id="ANU63398.1"/>
    </source>
</evidence>
<proteinExistence type="predicted"/>
<gene>
    <name evidence="1" type="ORF">A4V02_06455</name>
</gene>
<dbReference type="Proteomes" id="UP000186351">
    <property type="component" value="Chromosome"/>
</dbReference>
<protein>
    <submittedName>
        <fullName evidence="1">Uncharacterized protein</fullName>
    </submittedName>
</protein>
<dbReference type="OrthoDB" id="8445924at2"/>